<dbReference type="GeneID" id="99067365"/>
<feature type="transmembrane region" description="Helical" evidence="1">
    <location>
        <begin position="111"/>
        <end position="129"/>
    </location>
</feature>
<keyword evidence="1" id="KW-1133">Transmembrane helix</keyword>
<proteinExistence type="predicted"/>
<evidence type="ECO:0000256" key="1">
    <source>
        <dbReference type="SAM" id="Phobius"/>
    </source>
</evidence>
<feature type="transmembrane region" description="Helical" evidence="1">
    <location>
        <begin position="40"/>
        <end position="61"/>
    </location>
</feature>
<reference evidence="4" key="1">
    <citation type="submission" date="2018-11" db="EMBL/GenBank/DDBJ databases">
        <title>Proposal to divide the Flavobacteriaceae and reorganize its genera based on Amino Acid Identity values calculated from whole genome sequences.</title>
        <authorList>
            <person name="Nicholson A.C."/>
            <person name="Gulvik C.A."/>
            <person name="Whitney A.M."/>
            <person name="Humrighouse B.W."/>
            <person name="Bell M."/>
            <person name="Holmes B."/>
            <person name="Steigerwalt A.G."/>
            <person name="Villarma A."/>
            <person name="Sheth M."/>
            <person name="Batra D."/>
            <person name="Pryor J."/>
            <person name="Bernardet J.-F."/>
            <person name="Hugo C."/>
            <person name="Kampfer P."/>
            <person name="Newman J."/>
            <person name="McQuiston J.R."/>
        </authorList>
    </citation>
    <scope>NUCLEOTIDE SEQUENCE [LARGE SCALE GENOMIC DNA]</scope>
    <source>
        <strain evidence="4">G0229</strain>
    </source>
</reference>
<organism evidence="3 4">
    <name type="scientific">Chryseobacterium bernardetii</name>
    <dbReference type="NCBI Taxonomy" id="1241978"/>
    <lineage>
        <taxon>Bacteria</taxon>
        <taxon>Pseudomonadati</taxon>
        <taxon>Bacteroidota</taxon>
        <taxon>Flavobacteriia</taxon>
        <taxon>Flavobacteriales</taxon>
        <taxon>Weeksellaceae</taxon>
        <taxon>Chryseobacterium group</taxon>
        <taxon>Chryseobacterium</taxon>
    </lineage>
</organism>
<name>A0A3G6TCI1_9FLAO</name>
<dbReference type="EMBL" id="CP033932">
    <property type="protein sequence ID" value="AZB26961.1"/>
    <property type="molecule type" value="Genomic_DNA"/>
</dbReference>
<protein>
    <submittedName>
        <fullName evidence="3">DUF2231 domain-containing protein</fullName>
    </submittedName>
</protein>
<feature type="transmembrane region" description="Helical" evidence="1">
    <location>
        <begin position="6"/>
        <end position="28"/>
    </location>
</feature>
<dbReference type="AlphaFoldDB" id="A0A3G6TCI1"/>
<dbReference type="KEGG" id="cben:EG339_21415"/>
<dbReference type="Proteomes" id="UP000271193">
    <property type="component" value="Chromosome"/>
</dbReference>
<feature type="transmembrane region" description="Helical" evidence="1">
    <location>
        <begin position="81"/>
        <end position="99"/>
    </location>
</feature>
<accession>A0A3G6TCI1</accession>
<keyword evidence="4" id="KW-1185">Reference proteome</keyword>
<feature type="domain" description="DUF2231" evidence="2">
    <location>
        <begin position="7"/>
        <end position="142"/>
    </location>
</feature>
<dbReference type="InterPro" id="IPR019251">
    <property type="entry name" value="DUF2231_TM"/>
</dbReference>
<gene>
    <name evidence="3" type="ORF">EG339_21415</name>
</gene>
<dbReference type="Pfam" id="PF09990">
    <property type="entry name" value="DUF2231"/>
    <property type="match status" value="1"/>
</dbReference>
<keyword evidence="1" id="KW-0472">Membrane</keyword>
<keyword evidence="1" id="KW-0812">Transmembrane</keyword>
<dbReference type="RefSeq" id="WP_123871871.1">
    <property type="nucleotide sequence ID" value="NZ_CP033932.1"/>
</dbReference>
<evidence type="ECO:0000259" key="2">
    <source>
        <dbReference type="Pfam" id="PF09990"/>
    </source>
</evidence>
<evidence type="ECO:0000313" key="4">
    <source>
        <dbReference type="Proteomes" id="UP000271193"/>
    </source>
</evidence>
<sequence>MISQTHLHAMIIHFPIALLMVGFLSELVSLFQKRIFFRTAAFYLLLLGTFGTIFSYISGNAAGSGIQEGTLGKIIHLHKQAATFALWLSVITAMVYIVIFTSGQDNKWIKVVIFILFAATVAAIARTGYWGGQLVYKHGAGIELGLPGLNEN</sequence>
<evidence type="ECO:0000313" key="3">
    <source>
        <dbReference type="EMBL" id="AZB26961.1"/>
    </source>
</evidence>